<dbReference type="PRINTS" id="PR00455">
    <property type="entry name" value="HTHTETR"/>
</dbReference>
<feature type="region of interest" description="Disordered" evidence="5">
    <location>
        <begin position="1"/>
        <end position="27"/>
    </location>
</feature>
<reference evidence="8" key="1">
    <citation type="journal article" date="2019" name="Int. J. Syst. Evol. Microbiol.">
        <title>The Global Catalogue of Microorganisms (GCM) 10K type strain sequencing project: providing services to taxonomists for standard genome sequencing and annotation.</title>
        <authorList>
            <consortium name="The Broad Institute Genomics Platform"/>
            <consortium name="The Broad Institute Genome Sequencing Center for Infectious Disease"/>
            <person name="Wu L."/>
            <person name="Ma J."/>
        </authorList>
    </citation>
    <scope>NUCLEOTIDE SEQUENCE [LARGE SCALE GENOMIC DNA]</scope>
    <source>
        <strain evidence="8">CCUG 56698</strain>
    </source>
</reference>
<name>A0ABW2SII7_9ACTO</name>
<dbReference type="SUPFAM" id="SSF46689">
    <property type="entry name" value="Homeodomain-like"/>
    <property type="match status" value="1"/>
</dbReference>
<keyword evidence="1" id="KW-0805">Transcription regulation</keyword>
<dbReference type="InterPro" id="IPR001647">
    <property type="entry name" value="HTH_TetR"/>
</dbReference>
<sequence length="233" mass="25097">MAASSRRTRRSGRPRGPGRPPAGGEDKRERVLVEAMSLFAAHGYAGTSLGAIAEAADISKAGLLHHFSSKDRLFAAVLERRDRLAMEGVLNGSDGDIWQIVDRWLALIEDNARHPEGVALYVALSDAAVDPAHPAHAWLLRHLDNAVEWLRGAVERGKQRGTVRPEAPSELIARTLVAVSDGTQIQWSASRAGGDGGRDLTAETRLVCGLIEEQWRAPGSAPADPRGREDAAR</sequence>
<evidence type="ECO:0000256" key="3">
    <source>
        <dbReference type="ARBA" id="ARBA00023163"/>
    </source>
</evidence>
<dbReference type="Gene3D" id="1.10.357.10">
    <property type="entry name" value="Tetracycline Repressor, domain 2"/>
    <property type="match status" value="1"/>
</dbReference>
<dbReference type="InterPro" id="IPR050109">
    <property type="entry name" value="HTH-type_TetR-like_transc_reg"/>
</dbReference>
<keyword evidence="8" id="KW-1185">Reference proteome</keyword>
<evidence type="ECO:0000256" key="4">
    <source>
        <dbReference type="PROSITE-ProRule" id="PRU00335"/>
    </source>
</evidence>
<keyword evidence="3" id="KW-0804">Transcription</keyword>
<feature type="domain" description="HTH tetR-type" evidence="6">
    <location>
        <begin position="25"/>
        <end position="85"/>
    </location>
</feature>
<dbReference type="RefSeq" id="WP_380971105.1">
    <property type="nucleotide sequence ID" value="NZ_JBHTEF010000001.1"/>
</dbReference>
<proteinExistence type="predicted"/>
<feature type="DNA-binding region" description="H-T-H motif" evidence="4">
    <location>
        <begin position="48"/>
        <end position="67"/>
    </location>
</feature>
<dbReference type="EMBL" id="JBHTEF010000001">
    <property type="protein sequence ID" value="MFC7579681.1"/>
    <property type="molecule type" value="Genomic_DNA"/>
</dbReference>
<evidence type="ECO:0000259" key="6">
    <source>
        <dbReference type="PROSITE" id="PS50977"/>
    </source>
</evidence>
<protein>
    <submittedName>
        <fullName evidence="7">TetR/AcrR family transcriptional regulator</fullName>
    </submittedName>
</protein>
<evidence type="ECO:0000256" key="5">
    <source>
        <dbReference type="SAM" id="MobiDB-lite"/>
    </source>
</evidence>
<dbReference type="PROSITE" id="PS50977">
    <property type="entry name" value="HTH_TETR_2"/>
    <property type="match status" value="1"/>
</dbReference>
<organism evidence="7 8">
    <name type="scientific">Schaalia naturae</name>
    <dbReference type="NCBI Taxonomy" id="635203"/>
    <lineage>
        <taxon>Bacteria</taxon>
        <taxon>Bacillati</taxon>
        <taxon>Actinomycetota</taxon>
        <taxon>Actinomycetes</taxon>
        <taxon>Actinomycetales</taxon>
        <taxon>Actinomycetaceae</taxon>
        <taxon>Schaalia</taxon>
    </lineage>
</organism>
<comment type="caution">
    <text evidence="7">The sequence shown here is derived from an EMBL/GenBank/DDBJ whole genome shotgun (WGS) entry which is preliminary data.</text>
</comment>
<keyword evidence="2 4" id="KW-0238">DNA-binding</keyword>
<evidence type="ECO:0000313" key="7">
    <source>
        <dbReference type="EMBL" id="MFC7579681.1"/>
    </source>
</evidence>
<accession>A0ABW2SII7</accession>
<dbReference type="InterPro" id="IPR036271">
    <property type="entry name" value="Tet_transcr_reg_TetR-rel_C_sf"/>
</dbReference>
<dbReference type="Proteomes" id="UP001596527">
    <property type="component" value="Unassembled WGS sequence"/>
</dbReference>
<evidence type="ECO:0000256" key="1">
    <source>
        <dbReference type="ARBA" id="ARBA00023015"/>
    </source>
</evidence>
<feature type="compositionally biased region" description="Basic residues" evidence="5">
    <location>
        <begin position="1"/>
        <end position="13"/>
    </location>
</feature>
<dbReference type="SUPFAM" id="SSF48498">
    <property type="entry name" value="Tetracyclin repressor-like, C-terminal domain"/>
    <property type="match status" value="1"/>
</dbReference>
<dbReference type="PANTHER" id="PTHR30055:SF234">
    <property type="entry name" value="HTH-TYPE TRANSCRIPTIONAL REGULATOR BETI"/>
    <property type="match status" value="1"/>
</dbReference>
<dbReference type="InterPro" id="IPR009057">
    <property type="entry name" value="Homeodomain-like_sf"/>
</dbReference>
<evidence type="ECO:0000313" key="8">
    <source>
        <dbReference type="Proteomes" id="UP001596527"/>
    </source>
</evidence>
<gene>
    <name evidence="7" type="ORF">ACFQWG_00325</name>
</gene>
<dbReference type="PANTHER" id="PTHR30055">
    <property type="entry name" value="HTH-TYPE TRANSCRIPTIONAL REGULATOR RUTR"/>
    <property type="match status" value="1"/>
</dbReference>
<evidence type="ECO:0000256" key="2">
    <source>
        <dbReference type="ARBA" id="ARBA00023125"/>
    </source>
</evidence>
<dbReference type="Pfam" id="PF00440">
    <property type="entry name" value="TetR_N"/>
    <property type="match status" value="1"/>
</dbReference>